<accession>A0A5C7A1E8</accession>
<proteinExistence type="predicted"/>
<name>A0A5C7A1E8_9GAMM</name>
<dbReference type="RefSeq" id="WP_147224372.1">
    <property type="nucleotide sequence ID" value="NZ_CAJGYY010000001.1"/>
</dbReference>
<dbReference type="AlphaFoldDB" id="A0A5C7A1E8"/>
<dbReference type="EMBL" id="VORZ01000004">
    <property type="protein sequence ID" value="TXD96276.1"/>
    <property type="molecule type" value="Genomic_DNA"/>
</dbReference>
<gene>
    <name evidence="1" type="ORF">ES754_11645</name>
</gene>
<protein>
    <submittedName>
        <fullName evidence="1">Uncharacterized protein</fullName>
    </submittedName>
</protein>
<keyword evidence="2" id="KW-1185">Reference proteome</keyword>
<dbReference type="Proteomes" id="UP000321903">
    <property type="component" value="Unassembled WGS sequence"/>
</dbReference>
<sequence length="265" mass="30667">MLSKILNKIFTDFLWPKWLGFISKSDSPRVWKKTFSTTAIQTNTLSKNLAEEISKSPSVVRLMVNTFKPDRNFPSAEDYAISIGYELIQKDYHFSLEEKIKTWQIRNFSAAVRREWLNTINENPILKARLKDIRDKHPSEFMLENASCDTSFDSILQNPNKLRKLYFESFTTPDKTEEVIVWLPNEYDVVAWSPDKRITVKVGLNASLGADLGFIRVGQDYSLFDTSNEVEWLQVAYRDDARAIETMNFGSRSVGCATNHILWCK</sequence>
<evidence type="ECO:0000313" key="2">
    <source>
        <dbReference type="Proteomes" id="UP000321903"/>
    </source>
</evidence>
<evidence type="ECO:0000313" key="1">
    <source>
        <dbReference type="EMBL" id="TXD96276.1"/>
    </source>
</evidence>
<dbReference type="OrthoDB" id="6655197at2"/>
<organism evidence="1 2">
    <name type="scientific">Psychrobacter frigidicola</name>
    <dbReference type="NCBI Taxonomy" id="45611"/>
    <lineage>
        <taxon>Bacteria</taxon>
        <taxon>Pseudomonadati</taxon>
        <taxon>Pseudomonadota</taxon>
        <taxon>Gammaproteobacteria</taxon>
        <taxon>Moraxellales</taxon>
        <taxon>Moraxellaceae</taxon>
        <taxon>Psychrobacter</taxon>
    </lineage>
</organism>
<reference evidence="1 2" key="1">
    <citation type="submission" date="2019-08" db="EMBL/GenBank/DDBJ databases">
        <title>Genome sequence of Psychrobacter frigidicola ACAM304 (type strain).</title>
        <authorList>
            <person name="Bowman J.P."/>
        </authorList>
    </citation>
    <scope>NUCLEOTIDE SEQUENCE [LARGE SCALE GENOMIC DNA]</scope>
    <source>
        <strain evidence="1 2">ACAM 304</strain>
    </source>
</reference>
<comment type="caution">
    <text evidence="1">The sequence shown here is derived from an EMBL/GenBank/DDBJ whole genome shotgun (WGS) entry which is preliminary data.</text>
</comment>